<keyword evidence="2 4" id="KW-0689">Ribosomal protein</keyword>
<evidence type="ECO:0000256" key="2">
    <source>
        <dbReference type="ARBA" id="ARBA00022980"/>
    </source>
</evidence>
<dbReference type="Pfam" id="PF00276">
    <property type="entry name" value="Ribosomal_L23"/>
    <property type="match status" value="1"/>
</dbReference>
<dbReference type="GO" id="GO:1990904">
    <property type="term" value="C:ribonucleoprotein complex"/>
    <property type="evidence" value="ECO:0007669"/>
    <property type="project" value="UniProtKB-KW"/>
</dbReference>
<dbReference type="GO" id="GO:0005840">
    <property type="term" value="C:ribosome"/>
    <property type="evidence" value="ECO:0007669"/>
    <property type="project" value="UniProtKB-KW"/>
</dbReference>
<dbReference type="GO" id="GO:0019843">
    <property type="term" value="F:rRNA binding"/>
    <property type="evidence" value="ECO:0007669"/>
    <property type="project" value="UniProtKB-UniRule"/>
</dbReference>
<comment type="similarity">
    <text evidence="1 4">Belongs to the universal ribosomal protein uL23 family.</text>
</comment>
<organism evidence="5 6">
    <name type="scientific">Candidatus Spechtbacteria bacterium RIFCSPLOWO2_12_FULL_38_22</name>
    <dbReference type="NCBI Taxonomy" id="1802165"/>
    <lineage>
        <taxon>Bacteria</taxon>
        <taxon>Candidatus Spechtiibacteriota</taxon>
    </lineage>
</organism>
<proteinExistence type="inferred from homology"/>
<dbReference type="GO" id="GO:0003735">
    <property type="term" value="F:structural constituent of ribosome"/>
    <property type="evidence" value="ECO:0007669"/>
    <property type="project" value="InterPro"/>
</dbReference>
<comment type="subunit">
    <text evidence="4">Part of the 50S ribosomal subunit. Contacts protein L29, and trigger factor when it is bound to the ribosome.</text>
</comment>
<accession>A0A1G2HI70</accession>
<evidence type="ECO:0000256" key="4">
    <source>
        <dbReference type="HAMAP-Rule" id="MF_01369"/>
    </source>
</evidence>
<dbReference type="Proteomes" id="UP000176770">
    <property type="component" value="Unassembled WGS sequence"/>
</dbReference>
<dbReference type="SUPFAM" id="SSF54189">
    <property type="entry name" value="Ribosomal proteins S24e, L23 and L15e"/>
    <property type="match status" value="1"/>
</dbReference>
<dbReference type="AlphaFoldDB" id="A0A1G2HI70"/>
<dbReference type="GO" id="GO:0006412">
    <property type="term" value="P:translation"/>
    <property type="evidence" value="ECO:0007669"/>
    <property type="project" value="UniProtKB-UniRule"/>
</dbReference>
<evidence type="ECO:0000256" key="1">
    <source>
        <dbReference type="ARBA" id="ARBA00006700"/>
    </source>
</evidence>
<comment type="function">
    <text evidence="4">One of the early assembly proteins it binds 23S rRNA. One of the proteins that surrounds the polypeptide exit tunnel on the outside of the ribosome. Forms the main docking site for trigger factor binding to the ribosome.</text>
</comment>
<evidence type="ECO:0000313" key="6">
    <source>
        <dbReference type="Proteomes" id="UP000176770"/>
    </source>
</evidence>
<dbReference type="Gene3D" id="3.30.70.330">
    <property type="match status" value="1"/>
</dbReference>
<dbReference type="STRING" id="1802165.A3F94_01120"/>
<comment type="caution">
    <text evidence="5">The sequence shown here is derived from an EMBL/GenBank/DDBJ whole genome shotgun (WGS) entry which is preliminary data.</text>
</comment>
<dbReference type="HAMAP" id="MF_01369_B">
    <property type="entry name" value="Ribosomal_uL23_B"/>
    <property type="match status" value="1"/>
</dbReference>
<evidence type="ECO:0000256" key="3">
    <source>
        <dbReference type="ARBA" id="ARBA00023274"/>
    </source>
</evidence>
<gene>
    <name evidence="4" type="primary">rplW</name>
    <name evidence="5" type="ORF">A3F94_01120</name>
</gene>
<reference evidence="5 6" key="1">
    <citation type="journal article" date="2016" name="Nat. Commun.">
        <title>Thousands of microbial genomes shed light on interconnected biogeochemical processes in an aquifer system.</title>
        <authorList>
            <person name="Anantharaman K."/>
            <person name="Brown C.T."/>
            <person name="Hug L.A."/>
            <person name="Sharon I."/>
            <person name="Castelle C.J."/>
            <person name="Probst A.J."/>
            <person name="Thomas B.C."/>
            <person name="Singh A."/>
            <person name="Wilkins M.J."/>
            <person name="Karaoz U."/>
            <person name="Brodie E.L."/>
            <person name="Williams K.H."/>
            <person name="Hubbard S.S."/>
            <person name="Banfield J.F."/>
        </authorList>
    </citation>
    <scope>NUCLEOTIDE SEQUENCE [LARGE SCALE GENOMIC DNA]</scope>
</reference>
<evidence type="ECO:0000313" key="5">
    <source>
        <dbReference type="EMBL" id="OGZ62185.1"/>
    </source>
</evidence>
<keyword evidence="4" id="KW-0694">RNA-binding</keyword>
<dbReference type="NCBIfam" id="NF004363">
    <property type="entry name" value="PRK05738.2-4"/>
    <property type="match status" value="1"/>
</dbReference>
<keyword evidence="3 4" id="KW-0687">Ribonucleoprotein</keyword>
<sequence>MKSDQAHVAHNVIVRPHISEKSVSKNTEGKYVFEIYSGVSKKDVTSAIEDLYGVKVEKVNRISVKPKNKRYRRDVGSKPRHDKAVVTLKEGHGIEVLPQ</sequence>
<name>A0A1G2HI70_9BACT</name>
<dbReference type="InterPro" id="IPR012678">
    <property type="entry name" value="Ribosomal_uL23/eL15/eS24_sf"/>
</dbReference>
<dbReference type="InterPro" id="IPR012677">
    <property type="entry name" value="Nucleotide-bd_a/b_plait_sf"/>
</dbReference>
<protein>
    <recommendedName>
        <fullName evidence="4">Large ribosomal subunit protein uL23</fullName>
    </recommendedName>
</protein>
<dbReference type="InterPro" id="IPR013025">
    <property type="entry name" value="Ribosomal_uL23-like"/>
</dbReference>
<dbReference type="EMBL" id="MHOK01000006">
    <property type="protein sequence ID" value="OGZ62185.1"/>
    <property type="molecule type" value="Genomic_DNA"/>
</dbReference>
<keyword evidence="4" id="KW-0699">rRNA-binding</keyword>